<evidence type="ECO:0000256" key="1">
    <source>
        <dbReference type="ARBA" id="ARBA00004141"/>
    </source>
</evidence>
<evidence type="ECO:0000256" key="8">
    <source>
        <dbReference type="SAM" id="MobiDB-lite"/>
    </source>
</evidence>
<feature type="region of interest" description="Disordered" evidence="8">
    <location>
        <begin position="265"/>
        <end position="414"/>
    </location>
</feature>
<evidence type="ECO:0000313" key="12">
    <source>
        <dbReference type="EMBL" id="GAD99955.1"/>
    </source>
</evidence>
<dbReference type="InterPro" id="IPR001841">
    <property type="entry name" value="Znf_RING"/>
</dbReference>
<sequence length="1255" mass="136809">MPVLVILSRTFAWSTNRIPCHLDRFATIPHPRGVPPHLWPEQDGEWYHACFLTATTDPRDGLDEAWRAVMALLALTAGLRDSPPVEMSAEEAGCFRVSKRSHTSGQPRDPSVALEPRKPVRNKENSTLTSGPSLGMGLTGPSRVNRGSSWRWSLISSGEQAPLRNSCPAAQKRPPSRVDHAGRRNADRIALPTGTTDLTQAGSMSASTASSSNIPPDSPSSTTSTRSGRLRRLSQLRSYTQNHLAAHSSSGHRSYRNTLTRVVGLASPSQPSGGLDSPPPRSPPHTGSSNQAPCPAPDRTTPSPDLSAPSPPSFSGGSSSELPAHLSSESSRSSPSDDPESQPSRGMTRPRATSSNQPDSAGAGVGGALDAVTPLRADVRSSESTPLNQVGVTETPASPTTEGRSGGSGSKSKQKATIRFYAYQDPHQNSRPSLPFAPVTRTLPSEDSVIRVGRYSEREGIPVANPSEPSDAPVGFKSKVVSRKHCEFSFVNGQWHVKDVGSSSGTFLNHMRLSQPNMVSRLYAVRDGDIVQLGIDFRGGEEMIFRCVRIRIECNRSWQQRPNEFNKNTESLINNLGKGTTANYAGCRECSICLGSVLRPYQCLFMAACAHVWHYKCIRRLIHTPEYPMFQCPNCRAYTDLSAEVDDTNDYDDEEESKQDVPVNNEEPEADSRHEPQHDDNHSGEQSGPSENGVQQQEPETDGELANMTQNVHLEGQSTPNPEADNGHSSTTTPQDSPGNNVERSASIDIPGLQSIYQSPGGSRYGRGHLRAESPVAADTFEDNPLTPRNDSGPLAFDGRAGRIPHNPWLDTAIEATLPTSDDNNEVQCTPNPDGVSESQSSEHWTARFEASPANRHSSIAPLQSTETQKVNNTDVSYLHASPAGPLTWYDRNRWPLVLRFIKGAVHGAIIVPVVLHGLFTAFVVCLDNYVFETVGLPSTIIPSLSIVVGLMLVFRNQTSYNRFWDGRNAVSTTNSCIRNLVRMILTNSYSTNGPLTQAEREDVERTARVLIAIPFALKNYLRSEWGAWQLGATGSEILENGAGPIYNPEYASLLPVGLQGLEDEGLGLPFQLTFFVDAFIKRGVDRGWFHAPGASQMQAQLNTLTDAYGKMETIKLTPIPVAHLIHQKQVLALYGCVLPFAMVDDMGWWAVAVSSLIMFTFYGIEGIASQLEDPFGYDRNDIKMDAIVLDTKTELDVILAEWRKMTEAAEIAAKTSSTATSNQTTGAHKKYQHPDIFVRVRPRTSVSLSETAEG</sequence>
<keyword evidence="4 9" id="KW-1133">Transmembrane helix</keyword>
<keyword evidence="3 9" id="KW-0812">Transmembrane</keyword>
<feature type="region of interest" description="Disordered" evidence="8">
    <location>
        <begin position="714"/>
        <end position="745"/>
    </location>
</feature>
<dbReference type="InterPro" id="IPR008984">
    <property type="entry name" value="SMAD_FHA_dom_sf"/>
</dbReference>
<dbReference type="PROSITE" id="PS50006">
    <property type="entry name" value="FHA_DOMAIN"/>
    <property type="match status" value="1"/>
</dbReference>
<keyword evidence="7" id="KW-0479">Metal-binding</keyword>
<dbReference type="Pfam" id="PF25539">
    <property type="entry name" value="Bestrophin_2"/>
    <property type="match status" value="1"/>
</dbReference>
<keyword evidence="5" id="KW-0406">Ion transport</keyword>
<evidence type="ECO:0000256" key="7">
    <source>
        <dbReference type="PROSITE-ProRule" id="PRU00175"/>
    </source>
</evidence>
<dbReference type="InterPro" id="IPR000253">
    <property type="entry name" value="FHA_dom"/>
</dbReference>
<dbReference type="Pfam" id="PF17123">
    <property type="entry name" value="zf-RING_11"/>
    <property type="match status" value="1"/>
</dbReference>
<feature type="domain" description="RING-type" evidence="11">
    <location>
        <begin position="590"/>
        <end position="636"/>
    </location>
</feature>
<dbReference type="InterPro" id="IPR044669">
    <property type="entry name" value="YneE/VCCN1/2-like"/>
</dbReference>
<feature type="compositionally biased region" description="Polar residues" evidence="8">
    <location>
        <begin position="382"/>
        <end position="402"/>
    </location>
</feature>
<feature type="compositionally biased region" description="Basic and acidic residues" evidence="8">
    <location>
        <begin position="115"/>
        <end position="124"/>
    </location>
</feature>
<gene>
    <name evidence="12" type="ORF">PVAR5_8686</name>
</gene>
<feature type="compositionally biased region" description="Acidic residues" evidence="8">
    <location>
        <begin position="647"/>
        <end position="657"/>
    </location>
</feature>
<dbReference type="EMBL" id="BAUL01000339">
    <property type="protein sequence ID" value="GAD99955.1"/>
    <property type="molecule type" value="Genomic_DNA"/>
</dbReference>
<dbReference type="AlphaFoldDB" id="V5I620"/>
<evidence type="ECO:0000313" key="13">
    <source>
        <dbReference type="Proteomes" id="UP000018001"/>
    </source>
</evidence>
<proteinExistence type="predicted"/>
<dbReference type="Gene3D" id="2.60.200.20">
    <property type="match status" value="1"/>
</dbReference>
<dbReference type="FunFam" id="2.60.200.20:FF:000030">
    <property type="entry name" value="FHA domain-containing protein"/>
    <property type="match status" value="1"/>
</dbReference>
<keyword evidence="6 9" id="KW-0472">Membrane</keyword>
<evidence type="ECO:0000256" key="2">
    <source>
        <dbReference type="ARBA" id="ARBA00022448"/>
    </source>
</evidence>
<comment type="subcellular location">
    <subcellularLocation>
        <location evidence="1">Membrane</location>
        <topology evidence="1">Multi-pass membrane protein</topology>
    </subcellularLocation>
</comment>
<feature type="region of interest" description="Disordered" evidence="8">
    <location>
        <begin position="161"/>
        <end position="229"/>
    </location>
</feature>
<evidence type="ECO:0000256" key="3">
    <source>
        <dbReference type="ARBA" id="ARBA00022692"/>
    </source>
</evidence>
<feature type="compositionally biased region" description="Polar residues" evidence="8">
    <location>
        <begin position="684"/>
        <end position="698"/>
    </location>
</feature>
<dbReference type="SUPFAM" id="SSF49879">
    <property type="entry name" value="SMAD/FHA domain"/>
    <property type="match status" value="1"/>
</dbReference>
<feature type="transmembrane region" description="Helical" evidence="9">
    <location>
        <begin position="937"/>
        <end position="955"/>
    </location>
</feature>
<dbReference type="GO" id="GO:0008270">
    <property type="term" value="F:zinc ion binding"/>
    <property type="evidence" value="ECO:0007669"/>
    <property type="project" value="UniProtKB-KW"/>
</dbReference>
<dbReference type="HOGENOM" id="CLU_291740_0_0_1"/>
<evidence type="ECO:0000256" key="9">
    <source>
        <dbReference type="SAM" id="Phobius"/>
    </source>
</evidence>
<dbReference type="PROSITE" id="PS50089">
    <property type="entry name" value="ZF_RING_2"/>
    <property type="match status" value="1"/>
</dbReference>
<evidence type="ECO:0000256" key="6">
    <source>
        <dbReference type="ARBA" id="ARBA00023136"/>
    </source>
</evidence>
<keyword evidence="13" id="KW-1185">Reference proteome</keyword>
<evidence type="ECO:0000259" key="10">
    <source>
        <dbReference type="PROSITE" id="PS50006"/>
    </source>
</evidence>
<dbReference type="PANTHER" id="PTHR33281">
    <property type="entry name" value="UPF0187 PROTEIN YNEE"/>
    <property type="match status" value="1"/>
</dbReference>
<keyword evidence="7" id="KW-0863">Zinc-finger</keyword>
<dbReference type="GO" id="GO:0005254">
    <property type="term" value="F:chloride channel activity"/>
    <property type="evidence" value="ECO:0007669"/>
    <property type="project" value="InterPro"/>
</dbReference>
<feature type="compositionally biased region" description="Polar residues" evidence="8">
    <location>
        <begin position="832"/>
        <end position="844"/>
    </location>
</feature>
<evidence type="ECO:0008006" key="14">
    <source>
        <dbReference type="Google" id="ProtNLM"/>
    </source>
</evidence>
<feature type="compositionally biased region" description="Basic and acidic residues" evidence="8">
    <location>
        <begin position="670"/>
        <end position="683"/>
    </location>
</feature>
<dbReference type="Pfam" id="PF00498">
    <property type="entry name" value="FHA"/>
    <property type="match status" value="1"/>
</dbReference>
<feature type="compositionally biased region" description="Polar residues" evidence="8">
    <location>
        <begin position="714"/>
        <end position="744"/>
    </location>
</feature>
<feature type="region of interest" description="Disordered" evidence="8">
    <location>
        <begin position="832"/>
        <end position="867"/>
    </location>
</feature>
<keyword evidence="2" id="KW-0813">Transport</keyword>
<comment type="caution">
    <text evidence="12">The sequence shown here is derived from an EMBL/GenBank/DDBJ whole genome shotgun (WGS) entry which is preliminary data.</text>
</comment>
<feature type="region of interest" description="Disordered" evidence="8">
    <location>
        <begin position="647"/>
        <end position="701"/>
    </location>
</feature>
<name>V5I620_BYSSN</name>
<evidence type="ECO:0000256" key="5">
    <source>
        <dbReference type="ARBA" id="ARBA00023065"/>
    </source>
</evidence>
<dbReference type="Proteomes" id="UP000018001">
    <property type="component" value="Unassembled WGS sequence"/>
</dbReference>
<dbReference type="OrthoDB" id="1368at2759"/>
<evidence type="ECO:0000259" key="11">
    <source>
        <dbReference type="PROSITE" id="PS50089"/>
    </source>
</evidence>
<feature type="compositionally biased region" description="Low complexity" evidence="8">
    <location>
        <begin position="302"/>
        <end position="345"/>
    </location>
</feature>
<dbReference type="Gene3D" id="3.30.40.10">
    <property type="entry name" value="Zinc/RING finger domain, C3HC4 (zinc finger)"/>
    <property type="match status" value="1"/>
</dbReference>
<feature type="compositionally biased region" description="Low complexity" evidence="8">
    <location>
        <begin position="201"/>
        <end position="227"/>
    </location>
</feature>
<organism evidence="12 13">
    <name type="scientific">Byssochlamys spectabilis (strain No. 5 / NBRC 109023)</name>
    <name type="common">Paecilomyces variotii</name>
    <dbReference type="NCBI Taxonomy" id="1356009"/>
    <lineage>
        <taxon>Eukaryota</taxon>
        <taxon>Fungi</taxon>
        <taxon>Dikarya</taxon>
        <taxon>Ascomycota</taxon>
        <taxon>Pezizomycotina</taxon>
        <taxon>Eurotiomycetes</taxon>
        <taxon>Eurotiomycetidae</taxon>
        <taxon>Eurotiales</taxon>
        <taxon>Thermoascaceae</taxon>
        <taxon>Paecilomyces</taxon>
    </lineage>
</organism>
<feature type="compositionally biased region" description="Basic and acidic residues" evidence="8">
    <location>
        <begin position="176"/>
        <end position="187"/>
    </location>
</feature>
<feature type="region of interest" description="Disordered" evidence="8">
    <location>
        <begin position="96"/>
        <end position="142"/>
    </location>
</feature>
<dbReference type="InterPro" id="IPR013083">
    <property type="entry name" value="Znf_RING/FYVE/PHD"/>
</dbReference>
<protein>
    <recommendedName>
        <fullName evidence="14">FHA domain protein</fullName>
    </recommendedName>
</protein>
<dbReference type="InParanoid" id="V5I620"/>
<accession>V5I620</accession>
<evidence type="ECO:0000256" key="4">
    <source>
        <dbReference type="ARBA" id="ARBA00022989"/>
    </source>
</evidence>
<dbReference type="eggNOG" id="KOG3872">
    <property type="taxonomic scope" value="Eukaryota"/>
</dbReference>
<dbReference type="SMART" id="SM00240">
    <property type="entry name" value="FHA"/>
    <property type="match status" value="1"/>
</dbReference>
<dbReference type="GO" id="GO:0016020">
    <property type="term" value="C:membrane"/>
    <property type="evidence" value="ECO:0007669"/>
    <property type="project" value="UniProtKB-SubCell"/>
</dbReference>
<feature type="transmembrane region" description="Helical" evidence="9">
    <location>
        <begin position="904"/>
        <end position="925"/>
    </location>
</feature>
<reference evidence="13" key="1">
    <citation type="journal article" date="2014" name="Genome Announc.">
        <title>Draft genome sequence of the formaldehyde-resistant fungus Byssochlamys spectabilis No. 5 (anamorph Paecilomyces variotii No. 5) (NBRC109023).</title>
        <authorList>
            <person name="Oka T."/>
            <person name="Ekino K."/>
            <person name="Fukuda K."/>
            <person name="Nomura Y."/>
        </authorList>
    </citation>
    <scope>NUCLEOTIDE SEQUENCE [LARGE SCALE GENOMIC DNA]</scope>
    <source>
        <strain evidence="13">No. 5 / NBRC 109023</strain>
    </source>
</reference>
<keyword evidence="7" id="KW-0862">Zinc</keyword>
<feature type="region of interest" description="Disordered" evidence="8">
    <location>
        <begin position="750"/>
        <end position="769"/>
    </location>
</feature>
<dbReference type="PANTHER" id="PTHR33281:SF16">
    <property type="match status" value="1"/>
</dbReference>
<dbReference type="SUPFAM" id="SSF57850">
    <property type="entry name" value="RING/U-box"/>
    <property type="match status" value="1"/>
</dbReference>
<feature type="domain" description="FHA" evidence="10">
    <location>
        <begin position="450"/>
        <end position="513"/>
    </location>
</feature>
<feature type="compositionally biased region" description="Polar residues" evidence="8">
    <location>
        <begin position="855"/>
        <end position="867"/>
    </location>
</feature>